<organism evidence="2 3">
    <name type="scientific">Streptomyces sanyensis</name>
    <dbReference type="NCBI Taxonomy" id="568869"/>
    <lineage>
        <taxon>Bacteria</taxon>
        <taxon>Bacillati</taxon>
        <taxon>Actinomycetota</taxon>
        <taxon>Actinomycetes</taxon>
        <taxon>Kitasatosporales</taxon>
        <taxon>Streptomycetaceae</taxon>
        <taxon>Streptomyces</taxon>
    </lineage>
</organism>
<sequence>MNSRAAEGRTLLTLRVSRDGGRTYGPPRTVTGADTLPPLLTATWPPCRCPRCRRGGQRP</sequence>
<evidence type="ECO:0000313" key="2">
    <source>
        <dbReference type="EMBL" id="GAA4775540.1"/>
    </source>
</evidence>
<evidence type="ECO:0000256" key="1">
    <source>
        <dbReference type="SAM" id="MobiDB-lite"/>
    </source>
</evidence>
<evidence type="ECO:0008006" key="4">
    <source>
        <dbReference type="Google" id="ProtNLM"/>
    </source>
</evidence>
<comment type="caution">
    <text evidence="2">The sequence shown here is derived from an EMBL/GenBank/DDBJ whole genome shotgun (WGS) entry which is preliminary data.</text>
</comment>
<gene>
    <name evidence="2" type="ORF">GCM10023329_25230</name>
</gene>
<dbReference type="EMBL" id="BAABJV010000004">
    <property type="protein sequence ID" value="GAA4775540.1"/>
    <property type="molecule type" value="Genomic_DNA"/>
</dbReference>
<evidence type="ECO:0000313" key="3">
    <source>
        <dbReference type="Proteomes" id="UP001501147"/>
    </source>
</evidence>
<keyword evidence="3" id="KW-1185">Reference proteome</keyword>
<dbReference type="Proteomes" id="UP001501147">
    <property type="component" value="Unassembled WGS sequence"/>
</dbReference>
<accession>A0ABP9A744</accession>
<feature type="region of interest" description="Disordered" evidence="1">
    <location>
        <begin position="17"/>
        <end position="37"/>
    </location>
</feature>
<name>A0ABP9A744_9ACTN</name>
<protein>
    <recommendedName>
        <fullName evidence="4">Exo-alpha-sialidase</fullName>
    </recommendedName>
</protein>
<reference evidence="3" key="1">
    <citation type="journal article" date="2019" name="Int. J. Syst. Evol. Microbiol.">
        <title>The Global Catalogue of Microorganisms (GCM) 10K type strain sequencing project: providing services to taxonomists for standard genome sequencing and annotation.</title>
        <authorList>
            <consortium name="The Broad Institute Genomics Platform"/>
            <consortium name="The Broad Institute Genome Sequencing Center for Infectious Disease"/>
            <person name="Wu L."/>
            <person name="Ma J."/>
        </authorList>
    </citation>
    <scope>NUCLEOTIDE SEQUENCE [LARGE SCALE GENOMIC DNA]</scope>
    <source>
        <strain evidence="3">JCM 18324</strain>
    </source>
</reference>
<proteinExistence type="predicted"/>